<keyword evidence="2" id="KW-0732">Signal</keyword>
<dbReference type="Pfam" id="PF09832">
    <property type="entry name" value="DUF2059"/>
    <property type="match status" value="1"/>
</dbReference>
<dbReference type="Proteomes" id="UP000237682">
    <property type="component" value="Unassembled WGS sequence"/>
</dbReference>
<proteinExistence type="predicted"/>
<dbReference type="AlphaFoldDB" id="A0A2S9QFU6"/>
<keyword evidence="5" id="KW-1185">Reference proteome</keyword>
<evidence type="ECO:0000313" key="5">
    <source>
        <dbReference type="Proteomes" id="UP000237682"/>
    </source>
</evidence>
<evidence type="ECO:0000259" key="3">
    <source>
        <dbReference type="Pfam" id="PF09832"/>
    </source>
</evidence>
<feature type="region of interest" description="Disordered" evidence="1">
    <location>
        <begin position="161"/>
        <end position="192"/>
    </location>
</feature>
<evidence type="ECO:0000313" key="4">
    <source>
        <dbReference type="EMBL" id="PRH88221.1"/>
    </source>
</evidence>
<accession>A0A2S9QFU6</accession>
<feature type="domain" description="DUF2059" evidence="3">
    <location>
        <begin position="86"/>
        <end position="143"/>
    </location>
</feature>
<feature type="compositionally biased region" description="Pro residues" evidence="1">
    <location>
        <begin position="167"/>
        <end position="186"/>
    </location>
</feature>
<protein>
    <recommendedName>
        <fullName evidence="3">DUF2059 domain-containing protein</fullName>
    </recommendedName>
</protein>
<gene>
    <name evidence="4" type="ORF">C5L14_10115</name>
</gene>
<dbReference type="InterPro" id="IPR018637">
    <property type="entry name" value="DUF2059"/>
</dbReference>
<organism evidence="4 5">
    <name type="scientific">Labrys okinawensis</name>
    <dbReference type="NCBI Taxonomy" id="346911"/>
    <lineage>
        <taxon>Bacteria</taxon>
        <taxon>Pseudomonadati</taxon>
        <taxon>Pseudomonadota</taxon>
        <taxon>Alphaproteobacteria</taxon>
        <taxon>Hyphomicrobiales</taxon>
        <taxon>Xanthobacteraceae</taxon>
        <taxon>Labrys</taxon>
    </lineage>
</organism>
<name>A0A2S9QFU6_9HYPH</name>
<dbReference type="EMBL" id="PUEJ01000003">
    <property type="protein sequence ID" value="PRH88221.1"/>
    <property type="molecule type" value="Genomic_DNA"/>
</dbReference>
<feature type="signal peptide" evidence="2">
    <location>
        <begin position="1"/>
        <end position="22"/>
    </location>
</feature>
<reference evidence="4 5" key="1">
    <citation type="submission" date="2018-02" db="EMBL/GenBank/DDBJ databases">
        <title>Whole genome sequencing of endophytic bacterium.</title>
        <authorList>
            <person name="Eedara R."/>
            <person name="Podile A.R."/>
        </authorList>
    </citation>
    <scope>NUCLEOTIDE SEQUENCE [LARGE SCALE GENOMIC DNA]</scope>
    <source>
        <strain evidence="4 5">RP1T</strain>
    </source>
</reference>
<evidence type="ECO:0000256" key="2">
    <source>
        <dbReference type="SAM" id="SignalP"/>
    </source>
</evidence>
<evidence type="ECO:0000256" key="1">
    <source>
        <dbReference type="SAM" id="MobiDB-lite"/>
    </source>
</evidence>
<comment type="caution">
    <text evidence="4">The sequence shown here is derived from an EMBL/GenBank/DDBJ whole genome shotgun (WGS) entry which is preliminary data.</text>
</comment>
<sequence>MLGRMLFAAAALVGLLTTGAMADDQGRLALARQVVQAMHATDTMRQALPLMMANMKPMLDRQPGTTEKFRDLFMARFLEKANTELDQFADEIAQIYAQQFSEEDLKNLIAFYESPTGKNLVSKQAILIAASSAAGRQWGMKVAGEALQQYADELAKAQASDGAVPFPAKPAAPDAGPPPVVTPPKPSAAQPG</sequence>
<feature type="chain" id="PRO_5015448470" description="DUF2059 domain-containing protein" evidence="2">
    <location>
        <begin position="23"/>
        <end position="192"/>
    </location>
</feature>